<accession>A0A813NU68</accession>
<evidence type="ECO:0000256" key="2">
    <source>
        <dbReference type="ARBA" id="ARBA00022525"/>
    </source>
</evidence>
<keyword evidence="6 9" id="KW-0720">Serine protease</keyword>
<dbReference type="SUPFAM" id="SSF50494">
    <property type="entry name" value="Trypsin-like serine proteases"/>
    <property type="match status" value="1"/>
</dbReference>
<dbReference type="PROSITE" id="PS00135">
    <property type="entry name" value="TRYPSIN_SER"/>
    <property type="match status" value="1"/>
</dbReference>
<dbReference type="PRINTS" id="PR00722">
    <property type="entry name" value="CHYMOTRYPSIN"/>
</dbReference>
<dbReference type="EMBL" id="CAJNOC010000284">
    <property type="protein sequence ID" value="CAF0738870.1"/>
    <property type="molecule type" value="Genomic_DNA"/>
</dbReference>
<dbReference type="Proteomes" id="UP000663879">
    <property type="component" value="Unassembled WGS sequence"/>
</dbReference>
<gene>
    <name evidence="12" type="ORF">OXX778_LOCUS3281</name>
</gene>
<keyword evidence="13" id="KW-1185">Reference proteome</keyword>
<dbReference type="Gene3D" id="2.40.10.10">
    <property type="entry name" value="Trypsin-like serine proteases"/>
    <property type="match status" value="1"/>
</dbReference>
<dbReference type="GO" id="GO:0006508">
    <property type="term" value="P:proteolysis"/>
    <property type="evidence" value="ECO:0007669"/>
    <property type="project" value="UniProtKB-KW"/>
</dbReference>
<dbReference type="AlphaFoldDB" id="A0A813NU68"/>
<dbReference type="GO" id="GO:0004252">
    <property type="term" value="F:serine-type endopeptidase activity"/>
    <property type="evidence" value="ECO:0007669"/>
    <property type="project" value="InterPro"/>
</dbReference>
<dbReference type="PROSITE" id="PS50240">
    <property type="entry name" value="TRYPSIN_DOM"/>
    <property type="match status" value="1"/>
</dbReference>
<proteinExistence type="predicted"/>
<evidence type="ECO:0000256" key="9">
    <source>
        <dbReference type="RuleBase" id="RU363034"/>
    </source>
</evidence>
<evidence type="ECO:0000256" key="6">
    <source>
        <dbReference type="ARBA" id="ARBA00022825"/>
    </source>
</evidence>
<evidence type="ECO:0000256" key="3">
    <source>
        <dbReference type="ARBA" id="ARBA00022670"/>
    </source>
</evidence>
<keyword evidence="2" id="KW-0964">Secreted</keyword>
<evidence type="ECO:0000256" key="5">
    <source>
        <dbReference type="ARBA" id="ARBA00022801"/>
    </source>
</evidence>
<dbReference type="Pfam" id="PF00089">
    <property type="entry name" value="Trypsin"/>
    <property type="match status" value="1"/>
</dbReference>
<keyword evidence="4 10" id="KW-0732">Signal</keyword>
<dbReference type="InterPro" id="IPR018114">
    <property type="entry name" value="TRYPSIN_HIS"/>
</dbReference>
<dbReference type="PANTHER" id="PTHR24252">
    <property type="entry name" value="ACROSIN-RELATED"/>
    <property type="match status" value="1"/>
</dbReference>
<dbReference type="FunFam" id="2.40.10.10:FF:000146">
    <property type="entry name" value="Serine protease 53"/>
    <property type="match status" value="1"/>
</dbReference>
<keyword evidence="7" id="KW-0865">Zymogen</keyword>
<feature type="signal peptide" evidence="10">
    <location>
        <begin position="1"/>
        <end position="19"/>
    </location>
</feature>
<comment type="subcellular location">
    <subcellularLocation>
        <location evidence="1">Secreted</location>
    </subcellularLocation>
</comment>
<dbReference type="CDD" id="cd00190">
    <property type="entry name" value="Tryp_SPc"/>
    <property type="match status" value="1"/>
</dbReference>
<protein>
    <recommendedName>
        <fullName evidence="11">Peptidase S1 domain-containing protein</fullName>
    </recommendedName>
</protein>
<keyword evidence="3 9" id="KW-0645">Protease</keyword>
<evidence type="ECO:0000313" key="12">
    <source>
        <dbReference type="EMBL" id="CAF0738870.1"/>
    </source>
</evidence>
<evidence type="ECO:0000313" key="13">
    <source>
        <dbReference type="Proteomes" id="UP000663879"/>
    </source>
</evidence>
<feature type="domain" description="Peptidase S1" evidence="11">
    <location>
        <begin position="59"/>
        <end position="309"/>
    </location>
</feature>
<keyword evidence="8" id="KW-1015">Disulfide bond</keyword>
<evidence type="ECO:0000256" key="4">
    <source>
        <dbReference type="ARBA" id="ARBA00022729"/>
    </source>
</evidence>
<keyword evidence="5 9" id="KW-0378">Hydrolase</keyword>
<evidence type="ECO:0000256" key="7">
    <source>
        <dbReference type="ARBA" id="ARBA00023145"/>
    </source>
</evidence>
<organism evidence="12 13">
    <name type="scientific">Brachionus calyciflorus</name>
    <dbReference type="NCBI Taxonomy" id="104777"/>
    <lineage>
        <taxon>Eukaryota</taxon>
        <taxon>Metazoa</taxon>
        <taxon>Spiralia</taxon>
        <taxon>Gnathifera</taxon>
        <taxon>Rotifera</taxon>
        <taxon>Eurotatoria</taxon>
        <taxon>Monogononta</taxon>
        <taxon>Pseudotrocha</taxon>
        <taxon>Ploima</taxon>
        <taxon>Brachionidae</taxon>
        <taxon>Brachionus</taxon>
    </lineage>
</organism>
<dbReference type="SMART" id="SM00020">
    <property type="entry name" value="Tryp_SPc"/>
    <property type="match status" value="1"/>
</dbReference>
<dbReference type="InterPro" id="IPR043504">
    <property type="entry name" value="Peptidase_S1_PA_chymotrypsin"/>
</dbReference>
<dbReference type="GO" id="GO:0005576">
    <property type="term" value="C:extracellular region"/>
    <property type="evidence" value="ECO:0007669"/>
    <property type="project" value="UniProtKB-SubCell"/>
</dbReference>
<dbReference type="PANTHER" id="PTHR24252:SF7">
    <property type="entry name" value="HYALIN"/>
    <property type="match status" value="1"/>
</dbReference>
<dbReference type="InterPro" id="IPR033116">
    <property type="entry name" value="TRYPSIN_SER"/>
</dbReference>
<dbReference type="InterPro" id="IPR001314">
    <property type="entry name" value="Peptidase_S1A"/>
</dbReference>
<evidence type="ECO:0000256" key="10">
    <source>
        <dbReference type="SAM" id="SignalP"/>
    </source>
</evidence>
<evidence type="ECO:0000259" key="11">
    <source>
        <dbReference type="PROSITE" id="PS50240"/>
    </source>
</evidence>
<sequence>MIFFYIPVTIVFLLSSVWYLKNNYDSSNKNHTSFEFNTSQSKDFNFDCGIRNLESESRIINGISSKPNRWPWIISIRAYDKLFNKLSSHHCGGSIINHNTILTAAHCVYDLKGNNLAIIAGVNNIREKIKISNLFYAKSVIYHENYSNVDFYKGVDIALIRLTKNLNFSKNIQPICLPPPGFNLEKIENKALTLIGWGSIDGSSKTSSLAENLQEANLKLLNYDPICSTHVSYNPTKLICALGQDQNLGSNACYGDSGGPLMKEINNTWYIVGVSSFIITDDKSNCYPRAPSYHTQIASKLDWIHQALKKL</sequence>
<name>A0A813NU68_9BILA</name>
<feature type="chain" id="PRO_5032483311" description="Peptidase S1 domain-containing protein" evidence="10">
    <location>
        <begin position="20"/>
        <end position="311"/>
    </location>
</feature>
<dbReference type="InterPro" id="IPR009003">
    <property type="entry name" value="Peptidase_S1_PA"/>
</dbReference>
<reference evidence="12" key="1">
    <citation type="submission" date="2021-02" db="EMBL/GenBank/DDBJ databases">
        <authorList>
            <person name="Nowell W R."/>
        </authorList>
    </citation>
    <scope>NUCLEOTIDE SEQUENCE</scope>
    <source>
        <strain evidence="12">Ploen Becks lab</strain>
    </source>
</reference>
<evidence type="ECO:0000256" key="8">
    <source>
        <dbReference type="ARBA" id="ARBA00023157"/>
    </source>
</evidence>
<evidence type="ECO:0000256" key="1">
    <source>
        <dbReference type="ARBA" id="ARBA00004613"/>
    </source>
</evidence>
<dbReference type="InterPro" id="IPR001254">
    <property type="entry name" value="Trypsin_dom"/>
</dbReference>
<comment type="caution">
    <text evidence="12">The sequence shown here is derived from an EMBL/GenBank/DDBJ whole genome shotgun (WGS) entry which is preliminary data.</text>
</comment>
<dbReference type="PROSITE" id="PS00134">
    <property type="entry name" value="TRYPSIN_HIS"/>
    <property type="match status" value="1"/>
</dbReference>
<dbReference type="OrthoDB" id="8440449at2759"/>